<dbReference type="EMBL" id="JYDV01000026">
    <property type="protein sequence ID" value="KRZ40518.1"/>
    <property type="molecule type" value="Genomic_DNA"/>
</dbReference>
<name>A0A0V1ESZ5_TRIPS</name>
<gene>
    <name evidence="1" type="ORF">T4A_2103</name>
    <name evidence="2" type="ORF">T4C_3386</name>
</gene>
<proteinExistence type="predicted"/>
<dbReference type="Proteomes" id="UP000054632">
    <property type="component" value="Unassembled WGS sequence"/>
</dbReference>
<protein>
    <submittedName>
        <fullName evidence="1">Uncharacterized protein</fullName>
    </submittedName>
</protein>
<accession>A0A0V1ESZ5</accession>
<dbReference type="Proteomes" id="UP000054826">
    <property type="component" value="Unassembled WGS sequence"/>
</dbReference>
<evidence type="ECO:0000313" key="2">
    <source>
        <dbReference type="EMBL" id="KRZ40518.1"/>
    </source>
</evidence>
<reference evidence="3 4" key="1">
    <citation type="submission" date="2015-01" db="EMBL/GenBank/DDBJ databases">
        <title>Evolution of Trichinella species and genotypes.</title>
        <authorList>
            <person name="Korhonen P.K."/>
            <person name="Edoardo P."/>
            <person name="Giuseppe L.R."/>
            <person name="Gasser R.B."/>
        </authorList>
    </citation>
    <scope>NUCLEOTIDE SEQUENCE [LARGE SCALE GENOMIC DNA]</scope>
    <source>
        <strain evidence="1">ISS13</strain>
        <strain evidence="2">ISS176</strain>
    </source>
</reference>
<evidence type="ECO:0000313" key="3">
    <source>
        <dbReference type="Proteomes" id="UP000054632"/>
    </source>
</evidence>
<evidence type="ECO:0000313" key="4">
    <source>
        <dbReference type="Proteomes" id="UP000054826"/>
    </source>
</evidence>
<dbReference type="AlphaFoldDB" id="A0A0V1ESZ5"/>
<evidence type="ECO:0000313" key="1">
    <source>
        <dbReference type="EMBL" id="KRY76163.1"/>
    </source>
</evidence>
<organism evidence="1 3">
    <name type="scientific">Trichinella pseudospiralis</name>
    <name type="common">Parasitic roundworm</name>
    <dbReference type="NCBI Taxonomy" id="6337"/>
    <lineage>
        <taxon>Eukaryota</taxon>
        <taxon>Metazoa</taxon>
        <taxon>Ecdysozoa</taxon>
        <taxon>Nematoda</taxon>
        <taxon>Enoplea</taxon>
        <taxon>Dorylaimia</taxon>
        <taxon>Trichinellida</taxon>
        <taxon>Trichinellidae</taxon>
        <taxon>Trichinella</taxon>
    </lineage>
</organism>
<dbReference type="EMBL" id="JYDR01000013">
    <property type="protein sequence ID" value="KRY76163.1"/>
    <property type="molecule type" value="Genomic_DNA"/>
</dbReference>
<comment type="caution">
    <text evidence="1">The sequence shown here is derived from an EMBL/GenBank/DDBJ whole genome shotgun (WGS) entry which is preliminary data.</text>
</comment>
<sequence>MSGNVESMTSGRVTTNDLQQRITAWSAEYDDDLAEEEVESLFPLPTYCTTENSDFT</sequence>